<dbReference type="Gene3D" id="3.40.309.10">
    <property type="entry name" value="Aldehyde Dehydrogenase, Chain A, domain 2"/>
    <property type="match status" value="1"/>
</dbReference>
<evidence type="ECO:0000313" key="3">
    <source>
        <dbReference type="EMBL" id="SDD43489.1"/>
    </source>
</evidence>
<dbReference type="Proteomes" id="UP000198995">
    <property type="component" value="Unassembled WGS sequence"/>
</dbReference>
<accession>A0A1G6UQB4</accession>
<dbReference type="GO" id="GO:0016620">
    <property type="term" value="F:oxidoreductase activity, acting on the aldehyde or oxo group of donors, NAD or NADP as acceptor"/>
    <property type="evidence" value="ECO:0007669"/>
    <property type="project" value="InterPro"/>
</dbReference>
<keyword evidence="1" id="KW-0560">Oxidoreductase</keyword>
<keyword evidence="4" id="KW-1185">Reference proteome</keyword>
<dbReference type="InterPro" id="IPR016163">
    <property type="entry name" value="Ald_DH_C"/>
</dbReference>
<dbReference type="SUPFAM" id="SSF53720">
    <property type="entry name" value="ALDH-like"/>
    <property type="match status" value="1"/>
</dbReference>
<dbReference type="OrthoDB" id="9804734at2"/>
<dbReference type="RefSeq" id="WP_091791380.1">
    <property type="nucleotide sequence ID" value="NZ_FNAF01000003.1"/>
</dbReference>
<reference evidence="3 4" key="1">
    <citation type="submission" date="2016-10" db="EMBL/GenBank/DDBJ databases">
        <authorList>
            <person name="de Groot N.N."/>
        </authorList>
    </citation>
    <scope>NUCLEOTIDE SEQUENCE [LARGE SCALE GENOMIC DNA]</scope>
    <source>
        <strain evidence="3 4">DSM 20475</strain>
    </source>
</reference>
<protein>
    <submittedName>
        <fullName evidence="3">Acyl-CoA reductase</fullName>
    </submittedName>
</protein>
<dbReference type="InterPro" id="IPR016161">
    <property type="entry name" value="Ald_DH/histidinol_DH"/>
</dbReference>
<dbReference type="InterPro" id="IPR016162">
    <property type="entry name" value="Ald_DH_N"/>
</dbReference>
<dbReference type="Gene3D" id="3.40.605.10">
    <property type="entry name" value="Aldehyde Dehydrogenase, Chain A, domain 1"/>
    <property type="match status" value="1"/>
</dbReference>
<dbReference type="InterPro" id="IPR015590">
    <property type="entry name" value="Aldehyde_DH_dom"/>
</dbReference>
<organism evidence="3 4">
    <name type="scientific">Peptococcus niger</name>
    <dbReference type="NCBI Taxonomy" id="2741"/>
    <lineage>
        <taxon>Bacteria</taxon>
        <taxon>Bacillati</taxon>
        <taxon>Bacillota</taxon>
        <taxon>Clostridia</taxon>
        <taxon>Eubacteriales</taxon>
        <taxon>Peptococcaceae</taxon>
        <taxon>Peptococcus</taxon>
    </lineage>
</organism>
<dbReference type="EMBL" id="FNAF01000003">
    <property type="protein sequence ID" value="SDD43489.1"/>
    <property type="molecule type" value="Genomic_DNA"/>
</dbReference>
<dbReference type="PANTHER" id="PTHR11699">
    <property type="entry name" value="ALDEHYDE DEHYDROGENASE-RELATED"/>
    <property type="match status" value="1"/>
</dbReference>
<evidence type="ECO:0000256" key="1">
    <source>
        <dbReference type="ARBA" id="ARBA00023002"/>
    </source>
</evidence>
<proteinExistence type="predicted"/>
<name>A0A1G6UQB4_PEPNI</name>
<dbReference type="AlphaFoldDB" id="A0A1G6UQB4"/>
<sequence>MPIIDNDLLSVQEARILAEQAREAQALLRALPASLTDAAVAAVLDLVRSEAKALAEQTVLETDYGNIEDKYIKLRFLCERMPQVLNGKNYRGILRPAYGGEIGEVGIARGPLVVILPSTNPVVTAAHILTVALKSGNVSIFVPPKRARNTLSAFFDKVSACLEKLGLPSNTVGFLHTVAAAGIRTLCEHPATGLIVNSCAPAAMPSVRASGKPFIYGSMGNNPVFVEKTANLPQAALDIISSRSFDHGLLPGAEQSIVVDIAVESAFAQAFAAAGAYFMNPDEAQALANVAFDNEGRYKSEFVGKNAVELARRAGFQVPDNKKVLVAKEPYVSQQSLYRKEKWAPILAWYPEADWEEACEKCIELLLDEDGGHSMVIYSRDEAVIEQFALRKPVGRLLINTPAAFGAIGMTTDLYPSFTLGSGNPKSGWSPDNLNPENLIYLRKLARPVRRIDAALAAYCGSVENICPISDKQVEDTAAGGVEDPLLDSFNAFLEVLSHQTY</sequence>
<dbReference type="STRING" id="2741.SAMN04489866_103118"/>
<evidence type="ECO:0000259" key="2">
    <source>
        <dbReference type="Pfam" id="PF00171"/>
    </source>
</evidence>
<gene>
    <name evidence="3" type="ORF">SAMN04489866_103118</name>
</gene>
<evidence type="ECO:0000313" key="4">
    <source>
        <dbReference type="Proteomes" id="UP000198995"/>
    </source>
</evidence>
<dbReference type="Pfam" id="PF00171">
    <property type="entry name" value="Aldedh"/>
    <property type="match status" value="1"/>
</dbReference>
<feature type="domain" description="Aldehyde dehydrogenase" evidence="2">
    <location>
        <begin position="12"/>
        <end position="405"/>
    </location>
</feature>